<keyword evidence="2 13" id="KW-0560">Oxidoreductase</keyword>
<evidence type="ECO:0000256" key="8">
    <source>
        <dbReference type="ARBA" id="ARBA00039407"/>
    </source>
</evidence>
<organism evidence="13 14">
    <name type="scientific">Erwinia amylovora NBRC 12687 = CFBP 1232</name>
    <dbReference type="NCBI Taxonomy" id="1219359"/>
    <lineage>
        <taxon>Bacteria</taxon>
        <taxon>Pseudomonadati</taxon>
        <taxon>Pseudomonadota</taxon>
        <taxon>Gammaproteobacteria</taxon>
        <taxon>Enterobacterales</taxon>
        <taxon>Erwiniaceae</taxon>
        <taxon>Erwinia</taxon>
    </lineage>
</organism>
<dbReference type="GO" id="GO:0051287">
    <property type="term" value="F:NAD binding"/>
    <property type="evidence" value="ECO:0007669"/>
    <property type="project" value="InterPro"/>
</dbReference>
<dbReference type="PANTHER" id="PTHR43060">
    <property type="entry name" value="3-HYDROXYISOBUTYRATE DEHYDROGENASE-LIKE 1, MITOCHONDRIAL-RELATED"/>
    <property type="match status" value="1"/>
</dbReference>
<evidence type="ECO:0000256" key="5">
    <source>
        <dbReference type="ARBA" id="ARBA00037062"/>
    </source>
</evidence>
<dbReference type="NCBIfam" id="NF043037">
    <property type="entry name" value="ThreonDh"/>
    <property type="match status" value="1"/>
</dbReference>
<feature type="domain" description="6-phosphogluconate dehydrogenase NADP-binding" evidence="11">
    <location>
        <begin position="12"/>
        <end position="168"/>
    </location>
</feature>
<dbReference type="GO" id="GO:0016616">
    <property type="term" value="F:oxidoreductase activity, acting on the CH-OH group of donors, NAD or NADP as acceptor"/>
    <property type="evidence" value="ECO:0007669"/>
    <property type="project" value="InterPro"/>
</dbReference>
<keyword evidence="1" id="KW-0521">NADP</keyword>
<dbReference type="EC" id="1.1.1.411" evidence="7"/>
<protein>
    <recommendedName>
        <fullName evidence="8">L-threonate dehydrogenase</fullName>
        <ecNumber evidence="7">1.1.1.411</ecNumber>
    </recommendedName>
</protein>
<evidence type="ECO:0000256" key="1">
    <source>
        <dbReference type="ARBA" id="ARBA00022857"/>
    </source>
</evidence>
<comment type="similarity">
    <text evidence="6">Belongs to the HIBADH-related family. L-threonate dehydrogenase subfamily.</text>
</comment>
<evidence type="ECO:0000259" key="11">
    <source>
        <dbReference type="Pfam" id="PF03446"/>
    </source>
</evidence>
<dbReference type="GeneID" id="97605405"/>
<evidence type="ECO:0000313" key="14">
    <source>
        <dbReference type="Proteomes" id="UP000013111"/>
    </source>
</evidence>
<proteinExistence type="inferred from homology"/>
<dbReference type="InterPro" id="IPR008927">
    <property type="entry name" value="6-PGluconate_DH-like_C_sf"/>
</dbReference>
<dbReference type="InterPro" id="IPR029154">
    <property type="entry name" value="HIBADH-like_NADP-bd"/>
</dbReference>
<comment type="catalytic activity">
    <reaction evidence="9">
        <text>L-threonate + NAD(+) = 2-dehydro-L-erythronate + NADH + H(+)</text>
        <dbReference type="Rhea" id="RHEA:52548"/>
        <dbReference type="ChEBI" id="CHEBI:15378"/>
        <dbReference type="ChEBI" id="CHEBI:57540"/>
        <dbReference type="ChEBI" id="CHEBI:57561"/>
        <dbReference type="ChEBI" id="CHEBI:57945"/>
        <dbReference type="ChEBI" id="CHEBI:136669"/>
        <dbReference type="EC" id="1.1.1.411"/>
    </reaction>
</comment>
<comment type="function">
    <text evidence="5">Catalyzes oxidation of L-threonate to 2-oxo-tetronate. Can use either NAD(+) or NADP(+) as cosubstrate, with a preference for NAD(+).</text>
</comment>
<dbReference type="Gene3D" id="1.10.1040.10">
    <property type="entry name" value="N-(1-d-carboxylethyl)-l-norvaline Dehydrogenase, domain 2"/>
    <property type="match status" value="1"/>
</dbReference>
<name>A0A831A051_ERWAM</name>
<dbReference type="InterPro" id="IPR050006">
    <property type="entry name" value="LtnD"/>
</dbReference>
<dbReference type="InterPro" id="IPR006115">
    <property type="entry name" value="6PGDH_NADP-bd"/>
</dbReference>
<evidence type="ECO:0000259" key="12">
    <source>
        <dbReference type="Pfam" id="PF14833"/>
    </source>
</evidence>
<keyword evidence="3" id="KW-0520">NAD</keyword>
<dbReference type="AlphaFoldDB" id="A0A831A051"/>
<reference evidence="13 14" key="2">
    <citation type="submission" date="2013-04" db="EMBL/GenBank/DDBJ databases">
        <title>Comparative genomics of 12 strains of Erwinia amylovora identifies a pan-genome with a large conserved core and provides insights into host specificity.</title>
        <authorList>
            <person name="Mann R.A."/>
            <person name="Smits T.H.M."/>
            <person name="Buehlmann A."/>
            <person name="Blom J."/>
            <person name="Goesmann A."/>
            <person name="Frey J.E."/>
            <person name="Plummer K.M."/>
            <person name="Beer S.V."/>
            <person name="Luck J."/>
            <person name="Duffy B."/>
            <person name="Rodoni B."/>
        </authorList>
    </citation>
    <scope>NUCLEOTIDE SEQUENCE [LARGE SCALE GENOMIC DNA]</scope>
    <source>
        <strain evidence="14">CFBP 1232</strain>
    </source>
</reference>
<gene>
    <name evidence="13" type="ORF">BN437_1126</name>
</gene>
<dbReference type="PANTHER" id="PTHR43060:SF17">
    <property type="entry name" value="L-THREONATE DEHYDROGENASE"/>
    <property type="match status" value="1"/>
</dbReference>
<reference evidence="13 14" key="1">
    <citation type="submission" date="2012-11" db="EMBL/GenBank/DDBJ databases">
        <authorList>
            <person name="Linke B."/>
        </authorList>
    </citation>
    <scope>NUCLEOTIDE SEQUENCE [LARGE SCALE GENOMIC DNA]</scope>
    <source>
        <strain evidence="14">CFBP 1232</strain>
    </source>
</reference>
<dbReference type="PIRSF" id="PIRSF000103">
    <property type="entry name" value="HIBADH"/>
    <property type="match status" value="1"/>
</dbReference>
<accession>A0A831A051</accession>
<evidence type="ECO:0000256" key="4">
    <source>
        <dbReference type="ARBA" id="ARBA00023277"/>
    </source>
</evidence>
<dbReference type="Pfam" id="PF14833">
    <property type="entry name" value="NAD_binding_11"/>
    <property type="match status" value="1"/>
</dbReference>
<feature type="domain" description="3-hydroxyisobutyrate dehydrogenase-like NAD-binding" evidence="12">
    <location>
        <begin position="172"/>
        <end position="291"/>
    </location>
</feature>
<dbReference type="InterPro" id="IPR015815">
    <property type="entry name" value="HIBADH-related"/>
</dbReference>
<comment type="caution">
    <text evidence="13">The sequence shown here is derived from an EMBL/GenBank/DDBJ whole genome shotgun (WGS) entry which is preliminary data.</text>
</comment>
<evidence type="ECO:0000256" key="10">
    <source>
        <dbReference type="PIRSR" id="PIRSR000103-1"/>
    </source>
</evidence>
<dbReference type="Pfam" id="PF03446">
    <property type="entry name" value="NAD_binding_2"/>
    <property type="match status" value="1"/>
</dbReference>
<dbReference type="EMBL" id="CAPB01000008">
    <property type="protein sequence ID" value="CCO93078.1"/>
    <property type="molecule type" value="Genomic_DNA"/>
</dbReference>
<keyword evidence="4" id="KW-0119">Carbohydrate metabolism</keyword>
<dbReference type="InterPro" id="IPR036291">
    <property type="entry name" value="NAD(P)-bd_dom_sf"/>
</dbReference>
<evidence type="ECO:0000256" key="2">
    <source>
        <dbReference type="ARBA" id="ARBA00023002"/>
    </source>
</evidence>
<evidence type="ECO:0000256" key="3">
    <source>
        <dbReference type="ARBA" id="ARBA00023027"/>
    </source>
</evidence>
<dbReference type="RefSeq" id="WP_004156598.1">
    <property type="nucleotide sequence ID" value="NZ_BAYW01000006.1"/>
</dbReference>
<dbReference type="Proteomes" id="UP000013111">
    <property type="component" value="Unassembled WGS sequence"/>
</dbReference>
<evidence type="ECO:0000256" key="9">
    <source>
        <dbReference type="ARBA" id="ARBA00047312"/>
    </source>
</evidence>
<dbReference type="Gene3D" id="3.40.50.720">
    <property type="entry name" value="NAD(P)-binding Rossmann-like Domain"/>
    <property type="match status" value="1"/>
</dbReference>
<evidence type="ECO:0000256" key="6">
    <source>
        <dbReference type="ARBA" id="ARBA00037979"/>
    </source>
</evidence>
<feature type="active site" evidence="10">
    <location>
        <position position="178"/>
    </location>
</feature>
<dbReference type="SUPFAM" id="SSF51735">
    <property type="entry name" value="NAD(P)-binding Rossmann-fold domains"/>
    <property type="match status" value="1"/>
</dbReference>
<dbReference type="SUPFAM" id="SSF48179">
    <property type="entry name" value="6-phosphogluconate dehydrogenase C-terminal domain-like"/>
    <property type="match status" value="1"/>
</dbReference>
<evidence type="ECO:0000256" key="7">
    <source>
        <dbReference type="ARBA" id="ARBA00038870"/>
    </source>
</evidence>
<evidence type="ECO:0000313" key="13">
    <source>
        <dbReference type="EMBL" id="CCO93078.1"/>
    </source>
</evidence>
<dbReference type="GO" id="GO:0050661">
    <property type="term" value="F:NADP binding"/>
    <property type="evidence" value="ECO:0007669"/>
    <property type="project" value="InterPro"/>
</dbReference>
<sequence length="304" mass="31478">MSKATSLYACAIGPGSVAMGAAQSVFNAGLEIWGVELHQQALQTQRDSGEQGADTRADTVATDPYAVLRLMVNAAQVKQILFAESGHAARLTSGTAVMVSAILSSQDAQHIEQQLTAHQLIVTDDPVSGRAVKAAKGEMTLMASGSDRAFAQLQPMLAAVASKVYRIGSETGQGATVKMIHPLPAGVHIAAGAEATALAARAGIPLATLFEGVITAAGNAWMFENRTRHVVDGDGSPTSAVDIFVKDPGLMINTARERRFPPPLASTALNISTSASNAGCGREDDSAAIKIFSGISLPTQPESE</sequence>
<dbReference type="InterPro" id="IPR013328">
    <property type="entry name" value="6PGD_dom2"/>
</dbReference>